<dbReference type="GO" id="GO:0016652">
    <property type="term" value="F:oxidoreductase activity, acting on NAD(P)H as acceptor"/>
    <property type="evidence" value="ECO:0007669"/>
    <property type="project" value="UniProtKB-UniRule"/>
</dbReference>
<dbReference type="RefSeq" id="WP_024691162.1">
    <property type="nucleotide sequence ID" value="NZ_CP046441.1"/>
</dbReference>
<evidence type="ECO:0000256" key="1">
    <source>
        <dbReference type="ARBA" id="ARBA00022630"/>
    </source>
</evidence>
<dbReference type="PANTHER" id="PTHR43741:SF4">
    <property type="entry name" value="FMN-DEPENDENT NADH:QUINONE OXIDOREDUCTASE"/>
    <property type="match status" value="1"/>
</dbReference>
<accession>A0AAE6ULU8</accession>
<name>A0AAE6ULU8_9PSED</name>
<comment type="subunit">
    <text evidence="6">Homodimer.</text>
</comment>
<dbReference type="InterPro" id="IPR050104">
    <property type="entry name" value="FMN-dep_NADH:Q_OxRdtase_AzoR1"/>
</dbReference>
<dbReference type="GO" id="GO:0010181">
    <property type="term" value="F:FMN binding"/>
    <property type="evidence" value="ECO:0007669"/>
    <property type="project" value="UniProtKB-UniRule"/>
</dbReference>
<sequence>MKILHLDSSILGDHSASRQLTHEVAQAYQRAHADSQVTYRDLAGEALGHFSAASLAAAGTPVEARDAAQQQEVDSNEATLQQFLDSDVLIIGAPMYNFSIPSQLKAWIDRIAVAGRTFRYSEAGPEGLCGGKKVIIVSTSGGLHQGLPTGAGHEELLKALFAFIGITDLQFVRAHGLAYGEEPRTNAMAAARQQIDSKLFAA</sequence>
<dbReference type="EC" id="1.7.1.17" evidence="6"/>
<proteinExistence type="inferred from homology"/>
<feature type="binding site" evidence="6">
    <location>
        <begin position="139"/>
        <end position="142"/>
    </location>
    <ligand>
        <name>FMN</name>
        <dbReference type="ChEBI" id="CHEBI:58210"/>
    </ligand>
</feature>
<evidence type="ECO:0000256" key="2">
    <source>
        <dbReference type="ARBA" id="ARBA00022643"/>
    </source>
</evidence>
<dbReference type="HAMAP" id="MF_01216">
    <property type="entry name" value="Azoreductase_type1"/>
    <property type="match status" value="1"/>
</dbReference>
<comment type="function">
    <text evidence="6">Also exhibits azoreductase activity. Catalyzes the reductive cleavage of the azo bond in aromatic azo compounds to the corresponding amines.</text>
</comment>
<dbReference type="GO" id="GO:0009055">
    <property type="term" value="F:electron transfer activity"/>
    <property type="evidence" value="ECO:0007669"/>
    <property type="project" value="UniProtKB-UniRule"/>
</dbReference>
<gene>
    <name evidence="6" type="primary">azoR</name>
    <name evidence="8" type="ORF">GMO17_14450</name>
</gene>
<feature type="binding site" evidence="6">
    <location>
        <begin position="95"/>
        <end position="98"/>
    </location>
    <ligand>
        <name>FMN</name>
        <dbReference type="ChEBI" id="CHEBI:58210"/>
    </ligand>
</feature>
<comment type="function">
    <text evidence="6">Quinone reductase that provides resistance to thiol-specific stress caused by electrophilic quinones.</text>
</comment>
<dbReference type="GeneID" id="73735493"/>
<feature type="binding site" evidence="6">
    <location>
        <position position="9"/>
    </location>
    <ligand>
        <name>FMN</name>
        <dbReference type="ChEBI" id="CHEBI:58210"/>
    </ligand>
</feature>
<evidence type="ECO:0000313" key="8">
    <source>
        <dbReference type="EMBL" id="QGT82289.1"/>
    </source>
</evidence>
<keyword evidence="1 6" id="KW-0285">Flavoprotein</keyword>
<protein>
    <recommendedName>
        <fullName evidence="6">FMN dependent NADH:quinone oxidoreductase</fullName>
        <ecNumber evidence="6">1.6.5.-</ecNumber>
    </recommendedName>
    <alternativeName>
        <fullName evidence="6">Azo-dye reductase</fullName>
    </alternativeName>
    <alternativeName>
        <fullName evidence="6">FMN-dependent NADH-azo compound oxidoreductase</fullName>
    </alternativeName>
    <alternativeName>
        <fullName evidence="6">FMN-dependent NADH-azoreductase</fullName>
        <ecNumber evidence="6">1.7.1.17</ecNumber>
    </alternativeName>
</protein>
<evidence type="ECO:0000256" key="5">
    <source>
        <dbReference type="ARBA" id="ARBA00048542"/>
    </source>
</evidence>
<dbReference type="FunFam" id="3.40.50.360:FF:000049">
    <property type="entry name" value="FMN-dependent NADH-azoreductase"/>
    <property type="match status" value="1"/>
</dbReference>
<comment type="cofactor">
    <cofactor evidence="6">
        <name>FMN</name>
        <dbReference type="ChEBI" id="CHEBI:58210"/>
    </cofactor>
    <text evidence="6">Binds 1 FMN per subunit.</text>
</comment>
<organism evidence="8 9">
    <name type="scientific">Pseudomonas coronafaciens pv. coronafaciens</name>
    <dbReference type="NCBI Taxonomy" id="235275"/>
    <lineage>
        <taxon>Bacteria</taxon>
        <taxon>Pseudomonadati</taxon>
        <taxon>Pseudomonadota</taxon>
        <taxon>Gammaproteobacteria</taxon>
        <taxon>Pseudomonadales</taxon>
        <taxon>Pseudomonadaceae</taxon>
        <taxon>Pseudomonas</taxon>
        <taxon>Pseudomonas coronafaciens</taxon>
    </lineage>
</organism>
<evidence type="ECO:0000259" key="7">
    <source>
        <dbReference type="Pfam" id="PF02525"/>
    </source>
</evidence>
<keyword evidence="4 6" id="KW-0520">NAD</keyword>
<feature type="domain" description="Flavodoxin-like fold" evidence="7">
    <location>
        <begin position="1"/>
        <end position="199"/>
    </location>
</feature>
<keyword evidence="3 6" id="KW-0560">Oxidoreductase</keyword>
<dbReference type="GO" id="GO:0016655">
    <property type="term" value="F:oxidoreductase activity, acting on NAD(P)H, quinone or similar compound as acceptor"/>
    <property type="evidence" value="ECO:0007669"/>
    <property type="project" value="InterPro"/>
</dbReference>
<evidence type="ECO:0000256" key="4">
    <source>
        <dbReference type="ARBA" id="ARBA00023027"/>
    </source>
</evidence>
<feature type="binding site" evidence="6">
    <location>
        <begin position="15"/>
        <end position="17"/>
    </location>
    <ligand>
        <name>FMN</name>
        <dbReference type="ChEBI" id="CHEBI:58210"/>
    </ligand>
</feature>
<dbReference type="InterPro" id="IPR003680">
    <property type="entry name" value="Flavodoxin_fold"/>
</dbReference>
<dbReference type="Pfam" id="PF02525">
    <property type="entry name" value="Flavodoxin_2"/>
    <property type="match status" value="1"/>
</dbReference>
<reference evidence="8 9" key="1">
    <citation type="submission" date="2019-11" db="EMBL/GenBank/DDBJ databases">
        <title>Complete genome sequence of Pseudomonas syringae pv. coronafaciens isolate B19001 originated in imported oat cereal.</title>
        <authorList>
            <person name="Kim S.M."/>
            <person name="Lee B.C."/>
            <person name="Seo S.J."/>
            <person name="Lee J.E."/>
            <person name="Choi N.J."/>
            <person name="Park J.H."/>
        </authorList>
    </citation>
    <scope>NUCLEOTIDE SEQUENCE [LARGE SCALE GENOMIC DNA]</scope>
    <source>
        <strain evidence="8 9">B19001</strain>
    </source>
</reference>
<comment type="catalytic activity">
    <reaction evidence="6">
        <text>2 a quinone + NADH + H(+) = 2 a 1,4-benzosemiquinone + NAD(+)</text>
        <dbReference type="Rhea" id="RHEA:65952"/>
        <dbReference type="ChEBI" id="CHEBI:15378"/>
        <dbReference type="ChEBI" id="CHEBI:57540"/>
        <dbReference type="ChEBI" id="CHEBI:57945"/>
        <dbReference type="ChEBI" id="CHEBI:132124"/>
        <dbReference type="ChEBI" id="CHEBI:134225"/>
    </reaction>
</comment>
<evidence type="ECO:0000256" key="3">
    <source>
        <dbReference type="ARBA" id="ARBA00023002"/>
    </source>
</evidence>
<comment type="similarity">
    <text evidence="6">Belongs to the azoreductase type 1 family.</text>
</comment>
<dbReference type="InterPro" id="IPR029039">
    <property type="entry name" value="Flavoprotein-like_sf"/>
</dbReference>
<dbReference type="AlphaFoldDB" id="A0AAE6ULU8"/>
<dbReference type="EMBL" id="CP046441">
    <property type="protein sequence ID" value="QGT82289.1"/>
    <property type="molecule type" value="Genomic_DNA"/>
</dbReference>
<dbReference type="Gene3D" id="3.40.50.360">
    <property type="match status" value="1"/>
</dbReference>
<dbReference type="PANTHER" id="PTHR43741">
    <property type="entry name" value="FMN-DEPENDENT NADH-AZOREDUCTASE 1"/>
    <property type="match status" value="1"/>
</dbReference>
<comment type="catalytic activity">
    <reaction evidence="5">
        <text>N,N-dimethyl-1,4-phenylenediamine + anthranilate + 2 NAD(+) = 2-(4-dimethylaminophenyl)diazenylbenzoate + 2 NADH + 2 H(+)</text>
        <dbReference type="Rhea" id="RHEA:55872"/>
        <dbReference type="ChEBI" id="CHEBI:15378"/>
        <dbReference type="ChEBI" id="CHEBI:15783"/>
        <dbReference type="ChEBI" id="CHEBI:16567"/>
        <dbReference type="ChEBI" id="CHEBI:57540"/>
        <dbReference type="ChEBI" id="CHEBI:57945"/>
        <dbReference type="ChEBI" id="CHEBI:71579"/>
        <dbReference type="EC" id="1.7.1.17"/>
    </reaction>
    <physiologicalReaction direction="right-to-left" evidence="5">
        <dbReference type="Rhea" id="RHEA:55874"/>
    </physiologicalReaction>
</comment>
<dbReference type="SUPFAM" id="SSF52218">
    <property type="entry name" value="Flavoproteins"/>
    <property type="match status" value="1"/>
</dbReference>
<evidence type="ECO:0000313" key="9">
    <source>
        <dbReference type="Proteomes" id="UP000423413"/>
    </source>
</evidence>
<evidence type="ECO:0000256" key="6">
    <source>
        <dbReference type="HAMAP-Rule" id="MF_01216"/>
    </source>
</evidence>
<dbReference type="Proteomes" id="UP000423413">
    <property type="component" value="Chromosome"/>
</dbReference>
<dbReference type="EC" id="1.6.5.-" evidence="6"/>
<dbReference type="InterPro" id="IPR023048">
    <property type="entry name" value="NADH:quinone_OxRdtase_FMN_depd"/>
</dbReference>
<keyword evidence="2 6" id="KW-0288">FMN</keyword>